<evidence type="ECO:0000313" key="1">
    <source>
        <dbReference type="EMBL" id="KAI6080599.1"/>
    </source>
</evidence>
<organism evidence="1 2">
    <name type="scientific">Hypoxylon rubiginosum</name>
    <dbReference type="NCBI Taxonomy" id="110542"/>
    <lineage>
        <taxon>Eukaryota</taxon>
        <taxon>Fungi</taxon>
        <taxon>Dikarya</taxon>
        <taxon>Ascomycota</taxon>
        <taxon>Pezizomycotina</taxon>
        <taxon>Sordariomycetes</taxon>
        <taxon>Xylariomycetidae</taxon>
        <taxon>Xylariales</taxon>
        <taxon>Hypoxylaceae</taxon>
        <taxon>Hypoxylon</taxon>
    </lineage>
</organism>
<gene>
    <name evidence="1" type="ORF">F4821DRAFT_251189</name>
</gene>
<proteinExistence type="predicted"/>
<protein>
    <submittedName>
        <fullName evidence="1">Uncharacterized protein</fullName>
    </submittedName>
</protein>
<accession>A0ACC0CJL3</accession>
<reference evidence="1 2" key="1">
    <citation type="journal article" date="2022" name="New Phytol.">
        <title>Ecological generalism drives hyperdiversity of secondary metabolite gene clusters in xylarialean endophytes.</title>
        <authorList>
            <person name="Franco M.E.E."/>
            <person name="Wisecaver J.H."/>
            <person name="Arnold A.E."/>
            <person name="Ju Y.M."/>
            <person name="Slot J.C."/>
            <person name="Ahrendt S."/>
            <person name="Moore L.P."/>
            <person name="Eastman K.E."/>
            <person name="Scott K."/>
            <person name="Konkel Z."/>
            <person name="Mondo S.J."/>
            <person name="Kuo A."/>
            <person name="Hayes R.D."/>
            <person name="Haridas S."/>
            <person name="Andreopoulos B."/>
            <person name="Riley R."/>
            <person name="LaButti K."/>
            <person name="Pangilinan J."/>
            <person name="Lipzen A."/>
            <person name="Amirebrahimi M."/>
            <person name="Yan J."/>
            <person name="Adam C."/>
            <person name="Keymanesh K."/>
            <person name="Ng V."/>
            <person name="Louie K."/>
            <person name="Northen T."/>
            <person name="Drula E."/>
            <person name="Henrissat B."/>
            <person name="Hsieh H.M."/>
            <person name="Youens-Clark K."/>
            <person name="Lutzoni F."/>
            <person name="Miadlikowska J."/>
            <person name="Eastwood D.C."/>
            <person name="Hamelin R.C."/>
            <person name="Grigoriev I.V."/>
            <person name="U'Ren J.M."/>
        </authorList>
    </citation>
    <scope>NUCLEOTIDE SEQUENCE [LARGE SCALE GENOMIC DNA]</scope>
    <source>
        <strain evidence="1 2">ER1909</strain>
    </source>
</reference>
<name>A0ACC0CJL3_9PEZI</name>
<sequence>MEHLILPRNPRHPVQKVALLSAEEYDGLDFLTYPGRQGWRERTIDEWFAVFRCPTQYPHFVSFLERWLLFGVISVFCDYFQIKFTPSDFIGLKDGVDPIFTTQHLPNLLRQMADRGPGSTNDLLASILSSPEDAAEQATVIVSSSFLTRYPHLLLIVPSDKDAGEYDKSQTLQLYDFITTFGYSIKDPRQAGIAMATSIMHETLQALVNRRAGPTRQGSLKDSNGLMEKKLREDSWCPSDFARFRDQFNTSGLYFIYQSPRQRPDEMHHDTLSQARLRNLLPSRQCTPFICTNRQISDSTYRTKHASDSCNCNDTVTANPDELCKILELGQIPLILILEENDRCPDITFVGYSPEDGDALPYVAISHVWSDGLGNVNENSLPRCQLRRLSELVKALPGKYSKTSLFWCDTICVPTDEAAKSSARMQNAQGLAMKEMRNVYSKGVTCLVLDSWLWNNSTEDKSNTEILMEIFTCPWNTRLWTYQEGALPESLHFQFMNEAYNLDAGMAEANKCTNLIESISLLDSVRARYESLRGFRQKQTSSERLGFIAAELGYRMTSVAADEALCLAVLLDLDVEKIVNTKDQLRMQELWRMIRTIPRNLVFTRLETLSADGLRWAPATFLKSPHNISSQGYPVAEDWSSDDLFITKTEEEKDGIYLRDVGIIFPPHLGRFASPFYLRDEKHMYCLVYAGRKETIDIISHARFQYLALIIDCGSERYTEGYNIAAWVASESTDQVLFNSVLVGVVEWGDTIHCERIQHCVVVRYGKTSTDAKIRQVEEELLPSQWKFGSAARDLESRCQATDGVVLQDQHWYIG</sequence>
<comment type="caution">
    <text evidence="1">The sequence shown here is derived from an EMBL/GenBank/DDBJ whole genome shotgun (WGS) entry which is preliminary data.</text>
</comment>
<dbReference type="Proteomes" id="UP001497680">
    <property type="component" value="Unassembled WGS sequence"/>
</dbReference>
<evidence type="ECO:0000313" key="2">
    <source>
        <dbReference type="Proteomes" id="UP001497680"/>
    </source>
</evidence>
<dbReference type="EMBL" id="MU394433">
    <property type="protein sequence ID" value="KAI6080599.1"/>
    <property type="molecule type" value="Genomic_DNA"/>
</dbReference>
<keyword evidence="2" id="KW-1185">Reference proteome</keyword>